<evidence type="ECO:0000256" key="1">
    <source>
        <dbReference type="ARBA" id="ARBA00001974"/>
    </source>
</evidence>
<keyword evidence="4" id="KW-0560">Oxidoreductase</keyword>
<evidence type="ECO:0000256" key="3">
    <source>
        <dbReference type="ARBA" id="ARBA00022827"/>
    </source>
</evidence>
<evidence type="ECO:0000256" key="2">
    <source>
        <dbReference type="ARBA" id="ARBA00022630"/>
    </source>
</evidence>
<name>A0A1H2Y4Z7_THIRO</name>
<reference evidence="8" key="1">
    <citation type="submission" date="2016-10" db="EMBL/GenBank/DDBJ databases">
        <authorList>
            <person name="Varghese N."/>
            <person name="Submissions S."/>
        </authorList>
    </citation>
    <scope>NUCLEOTIDE SEQUENCE [LARGE SCALE GENOMIC DNA]</scope>
    <source>
        <strain evidence="8">DSM 217</strain>
    </source>
</reference>
<keyword evidence="3" id="KW-0274">FAD</keyword>
<evidence type="ECO:0000256" key="5">
    <source>
        <dbReference type="ARBA" id="ARBA00037941"/>
    </source>
</evidence>
<dbReference type="OrthoDB" id="9801699at2"/>
<dbReference type="InterPro" id="IPR036188">
    <property type="entry name" value="FAD/NAD-bd_sf"/>
</dbReference>
<gene>
    <name evidence="7" type="ORF">SAMN05421783_11248</name>
</gene>
<dbReference type="Pfam" id="PF01266">
    <property type="entry name" value="DAO"/>
    <property type="match status" value="1"/>
</dbReference>
<dbReference type="GO" id="GO:0047545">
    <property type="term" value="F:(S)-2-hydroxyglutarate dehydrogenase activity"/>
    <property type="evidence" value="ECO:0007669"/>
    <property type="project" value="TreeGrafter"/>
</dbReference>
<sequence length="408" mass="45280">MTQAKADFLVIGGGIIGVTLALEAKRRFPDAAVALIEKEDAFGEHASGRNSGVLHAGFYYGADSLKARFTREGNRRLTEYCLERDLPINRCGKLVVTKGPDELASLDELLRRGRINGVDVQEVSSEDAREIEPRAKTCERALYSPSTASVDPRRVLDALLDDARTCGIGLFPSTAYLGPRDGGVRTSRGDWSVGYIINAAGLYADRVAKDFGFAQTYAIIPFKGLYLYSDEPVGALKTNIYPVPDLRNPFLGVHFTLTASGKMKIGPTAIPAFWREHYHGLKNFNLRELGEVLLQEAGLLLRDDFGFRGLAVEELSKYFKRRMVRLAGEMASGVEPKHYRTWGAPGIRAQLFDTRERKLEMDFRFEGDDRSFHVLNAVSPAFTCSMPFAEYLFDQIVAMTGASASRLR</sequence>
<dbReference type="PANTHER" id="PTHR43104:SF2">
    <property type="entry name" value="L-2-HYDROXYGLUTARATE DEHYDROGENASE, MITOCHONDRIAL"/>
    <property type="match status" value="1"/>
</dbReference>
<dbReference type="SUPFAM" id="SSF51905">
    <property type="entry name" value="FAD/NAD(P)-binding domain"/>
    <property type="match status" value="1"/>
</dbReference>
<dbReference type="PANTHER" id="PTHR43104">
    <property type="entry name" value="L-2-HYDROXYGLUTARATE DEHYDROGENASE, MITOCHONDRIAL"/>
    <property type="match status" value="1"/>
</dbReference>
<evidence type="ECO:0000313" key="7">
    <source>
        <dbReference type="EMBL" id="SDX00283.1"/>
    </source>
</evidence>
<dbReference type="Gene3D" id="3.50.50.60">
    <property type="entry name" value="FAD/NAD(P)-binding domain"/>
    <property type="match status" value="1"/>
</dbReference>
<protein>
    <submittedName>
        <fullName evidence="7">L-2-hydroxyglutarate oxidase LhgO</fullName>
    </submittedName>
</protein>
<evidence type="ECO:0000256" key="4">
    <source>
        <dbReference type="ARBA" id="ARBA00023002"/>
    </source>
</evidence>
<proteinExistence type="inferred from homology"/>
<evidence type="ECO:0000313" key="8">
    <source>
        <dbReference type="Proteomes" id="UP000198816"/>
    </source>
</evidence>
<organism evidence="7 8">
    <name type="scientific">Thiocapsa roseopersicina</name>
    <dbReference type="NCBI Taxonomy" id="1058"/>
    <lineage>
        <taxon>Bacteria</taxon>
        <taxon>Pseudomonadati</taxon>
        <taxon>Pseudomonadota</taxon>
        <taxon>Gammaproteobacteria</taxon>
        <taxon>Chromatiales</taxon>
        <taxon>Chromatiaceae</taxon>
        <taxon>Thiocapsa</taxon>
    </lineage>
</organism>
<dbReference type="Gene3D" id="3.30.9.10">
    <property type="entry name" value="D-Amino Acid Oxidase, subunit A, domain 2"/>
    <property type="match status" value="1"/>
</dbReference>
<dbReference type="InterPro" id="IPR006076">
    <property type="entry name" value="FAD-dep_OxRdtase"/>
</dbReference>
<keyword evidence="2" id="KW-0285">Flavoprotein</keyword>
<dbReference type="EMBL" id="FNNZ01000012">
    <property type="protein sequence ID" value="SDX00283.1"/>
    <property type="molecule type" value="Genomic_DNA"/>
</dbReference>
<feature type="domain" description="FAD dependent oxidoreductase" evidence="6">
    <location>
        <begin position="7"/>
        <end position="393"/>
    </location>
</feature>
<comment type="similarity">
    <text evidence="5">Belongs to the L2HGDH family.</text>
</comment>
<dbReference type="AlphaFoldDB" id="A0A1H2Y4Z7"/>
<dbReference type="RefSeq" id="WP_093032921.1">
    <property type="nucleotide sequence ID" value="NZ_FNNZ01000012.1"/>
</dbReference>
<evidence type="ECO:0000259" key="6">
    <source>
        <dbReference type="Pfam" id="PF01266"/>
    </source>
</evidence>
<dbReference type="STRING" id="1058.SAMN05421783_11248"/>
<dbReference type="Proteomes" id="UP000198816">
    <property type="component" value="Unassembled WGS sequence"/>
</dbReference>
<comment type="cofactor">
    <cofactor evidence="1">
        <name>FAD</name>
        <dbReference type="ChEBI" id="CHEBI:57692"/>
    </cofactor>
</comment>
<accession>A0A1H2Y4Z7</accession>
<keyword evidence="8" id="KW-1185">Reference proteome</keyword>